<dbReference type="Proteomes" id="UP000192468">
    <property type="component" value="Unassembled WGS sequence"/>
</dbReference>
<gene>
    <name evidence="1" type="ORF">SAMN02745134_00287</name>
</gene>
<sequence length="89" mass="10231">MCKIVKKLNKKLIAALEENVELRKKNLGLEEVCESFALTKMKLIMKIKQLEKNQITNSVKGKHTFVNFSGTSSELSRYLKKLMQETEGK</sequence>
<evidence type="ECO:0000313" key="2">
    <source>
        <dbReference type="Proteomes" id="UP000192468"/>
    </source>
</evidence>
<protein>
    <submittedName>
        <fullName evidence="1">Uncharacterized protein</fullName>
    </submittedName>
</protein>
<evidence type="ECO:0000313" key="1">
    <source>
        <dbReference type="EMBL" id="SMC17305.1"/>
    </source>
</evidence>
<proteinExistence type="predicted"/>
<reference evidence="1 2" key="1">
    <citation type="submission" date="2017-04" db="EMBL/GenBank/DDBJ databases">
        <authorList>
            <person name="Afonso C.L."/>
            <person name="Miller P.J."/>
            <person name="Scott M.A."/>
            <person name="Spackman E."/>
            <person name="Goraichik I."/>
            <person name="Dimitrov K.M."/>
            <person name="Suarez D.L."/>
            <person name="Swayne D.E."/>
        </authorList>
    </citation>
    <scope>NUCLEOTIDE SEQUENCE [LARGE SCALE GENOMIC DNA]</scope>
    <source>
        <strain evidence="1 2">DSM 12555</strain>
    </source>
</reference>
<accession>A0A1W1X073</accession>
<organism evidence="1 2">
    <name type="scientific">Clostridium acidisoli DSM 12555</name>
    <dbReference type="NCBI Taxonomy" id="1121291"/>
    <lineage>
        <taxon>Bacteria</taxon>
        <taxon>Bacillati</taxon>
        <taxon>Bacillota</taxon>
        <taxon>Clostridia</taxon>
        <taxon>Eubacteriales</taxon>
        <taxon>Clostridiaceae</taxon>
        <taxon>Clostridium</taxon>
    </lineage>
</organism>
<dbReference type="STRING" id="1121291.SAMN02745134_00287"/>
<keyword evidence="2" id="KW-1185">Reference proteome</keyword>
<dbReference type="AlphaFoldDB" id="A0A1W1X073"/>
<dbReference type="RefSeq" id="WP_084113487.1">
    <property type="nucleotide sequence ID" value="NZ_FWXH01000002.1"/>
</dbReference>
<name>A0A1W1X073_9CLOT</name>
<dbReference type="EMBL" id="FWXH01000002">
    <property type="protein sequence ID" value="SMC17305.1"/>
    <property type="molecule type" value="Genomic_DNA"/>
</dbReference>